<protein>
    <submittedName>
        <fullName evidence="1">Uncharacterized protein</fullName>
    </submittedName>
</protein>
<dbReference type="EMBL" id="KV454540">
    <property type="protein sequence ID" value="ODV68070.1"/>
    <property type="molecule type" value="Genomic_DNA"/>
</dbReference>
<reference evidence="2" key="1">
    <citation type="submission" date="2016-05" db="EMBL/GenBank/DDBJ databases">
        <title>Comparative genomics of biotechnologically important yeasts.</title>
        <authorList>
            <consortium name="DOE Joint Genome Institute"/>
            <person name="Riley R."/>
            <person name="Haridas S."/>
            <person name="Wolfe K.H."/>
            <person name="Lopes M.R."/>
            <person name="Hittinger C.T."/>
            <person name="Goker M."/>
            <person name="Salamov A."/>
            <person name="Wisecaver J."/>
            <person name="Long T.M."/>
            <person name="Aerts A.L."/>
            <person name="Barry K."/>
            <person name="Choi C."/>
            <person name="Clum A."/>
            <person name="Coughlan A.Y."/>
            <person name="Deshpande S."/>
            <person name="Douglass A.P."/>
            <person name="Hanson S.J."/>
            <person name="Klenk H.-P."/>
            <person name="Labutti K."/>
            <person name="Lapidus A."/>
            <person name="Lindquist E."/>
            <person name="Lipzen A."/>
            <person name="Meier-Kolthoff J.P."/>
            <person name="Ohm R.A."/>
            <person name="Otillar R.P."/>
            <person name="Pangilinan J."/>
            <person name="Peng Y."/>
            <person name="Rokas A."/>
            <person name="Rosa C.A."/>
            <person name="Scheuner C."/>
            <person name="Sibirny A.A."/>
            <person name="Slot J.C."/>
            <person name="Stielow J.B."/>
            <person name="Sun H."/>
            <person name="Kurtzman C.P."/>
            <person name="Blackwell M."/>
            <person name="Grigoriev I.V."/>
            <person name="Jeffries T.W."/>
        </authorList>
    </citation>
    <scope>NUCLEOTIDE SEQUENCE [LARGE SCALE GENOMIC DNA]</scope>
    <source>
        <strain evidence="2">NRRL Y-1933</strain>
    </source>
</reference>
<name>A0A1E4RLD3_9ASCO</name>
<dbReference type="RefSeq" id="XP_020077137.1">
    <property type="nucleotide sequence ID" value="XM_020223017.1"/>
</dbReference>
<keyword evidence="2" id="KW-1185">Reference proteome</keyword>
<gene>
    <name evidence="1" type="ORF">HYPBUDRAFT_202067</name>
</gene>
<proteinExistence type="predicted"/>
<sequence>MSDAGASPVTCTPSHIYGKTVMFQIISTHTVVAVASIHIYMNIYMGTLDCPAPLVRAFDGRTSTRRRIGVFLL</sequence>
<dbReference type="GeneID" id="30997566"/>
<dbReference type="Proteomes" id="UP000095085">
    <property type="component" value="Unassembled WGS sequence"/>
</dbReference>
<organism evidence="1 2">
    <name type="scientific">Hyphopichia burtonii NRRL Y-1933</name>
    <dbReference type="NCBI Taxonomy" id="984485"/>
    <lineage>
        <taxon>Eukaryota</taxon>
        <taxon>Fungi</taxon>
        <taxon>Dikarya</taxon>
        <taxon>Ascomycota</taxon>
        <taxon>Saccharomycotina</taxon>
        <taxon>Pichiomycetes</taxon>
        <taxon>Debaryomycetaceae</taxon>
        <taxon>Hyphopichia</taxon>
    </lineage>
</organism>
<accession>A0A1E4RLD3</accession>
<evidence type="ECO:0000313" key="1">
    <source>
        <dbReference type="EMBL" id="ODV68070.1"/>
    </source>
</evidence>
<dbReference type="AlphaFoldDB" id="A0A1E4RLD3"/>
<evidence type="ECO:0000313" key="2">
    <source>
        <dbReference type="Proteomes" id="UP000095085"/>
    </source>
</evidence>